<evidence type="ECO:0000313" key="2">
    <source>
        <dbReference type="EMBL" id="OUS44894.1"/>
    </source>
</evidence>
<reference evidence="2" key="1">
    <citation type="submission" date="2017-04" db="EMBL/GenBank/DDBJ databases">
        <title>Population genomics of picophytoplankton unveils novel chromosome hypervariability.</title>
        <authorList>
            <consortium name="DOE Joint Genome Institute"/>
            <person name="Blanc-Mathieu R."/>
            <person name="Krasovec M."/>
            <person name="Hebrard M."/>
            <person name="Yau S."/>
            <person name="Desgranges E."/>
            <person name="Martin J."/>
            <person name="Schackwitz W."/>
            <person name="Kuo A."/>
            <person name="Salin G."/>
            <person name="Donnadieu C."/>
            <person name="Desdevises Y."/>
            <person name="Sanchez-Ferandin S."/>
            <person name="Moreau H."/>
            <person name="Rivals E."/>
            <person name="Grigoriev I.V."/>
            <person name="Grimsley N."/>
            <person name="Eyre-Walker A."/>
            <person name="Piganeau G."/>
        </authorList>
    </citation>
    <scope>NUCLEOTIDE SEQUENCE [LARGE SCALE GENOMIC DNA]</scope>
    <source>
        <strain evidence="2">RCC 1115</strain>
    </source>
</reference>
<name>A0A1Y5I9J6_OSTTA</name>
<dbReference type="InterPro" id="IPR035901">
    <property type="entry name" value="GIY-YIG_endonuc_sf"/>
</dbReference>
<sequence>MRRDGVYVLELNSGWFYVGSSGDIDKRVEQHENSLLVRVHGGIYKKHPPVKPCQEDLRSWERAETLERMMQHGISRVRGWEFQGDTLSLDKLHTIKNLFIGDFDLCRKCGFREHYEGRCRTEPRRKAAWLCEIERLERESQQEELVSDMADMSIPSATRASPSRRGSRWSERQESQLRQEIESGVALEDIAKIHGRSLRAIQERASRLGLDWT</sequence>
<gene>
    <name evidence="2" type="ORF">BE221DRAFT_146860</name>
</gene>
<proteinExistence type="predicted"/>
<dbReference type="Gene3D" id="3.40.1440.10">
    <property type="entry name" value="GIY-YIG endonuclease"/>
    <property type="match status" value="1"/>
</dbReference>
<dbReference type="EMBL" id="KZ155795">
    <property type="protein sequence ID" value="OUS44894.1"/>
    <property type="molecule type" value="Genomic_DNA"/>
</dbReference>
<feature type="region of interest" description="Disordered" evidence="1">
    <location>
        <begin position="152"/>
        <end position="174"/>
    </location>
</feature>
<dbReference type="Proteomes" id="UP000195557">
    <property type="component" value="Unassembled WGS sequence"/>
</dbReference>
<dbReference type="SUPFAM" id="SSF82771">
    <property type="entry name" value="GIY-YIG endonuclease"/>
    <property type="match status" value="1"/>
</dbReference>
<dbReference type="AlphaFoldDB" id="A0A1Y5I9J6"/>
<protein>
    <recommendedName>
        <fullName evidence="3">GIY-YIG domain-containing protein</fullName>
    </recommendedName>
</protein>
<organism evidence="2">
    <name type="scientific">Ostreococcus tauri</name>
    <name type="common">Marine green alga</name>
    <dbReference type="NCBI Taxonomy" id="70448"/>
    <lineage>
        <taxon>Eukaryota</taxon>
        <taxon>Viridiplantae</taxon>
        <taxon>Chlorophyta</taxon>
        <taxon>Mamiellophyceae</taxon>
        <taxon>Mamiellales</taxon>
        <taxon>Bathycoccaceae</taxon>
        <taxon>Ostreococcus</taxon>
    </lineage>
</organism>
<evidence type="ECO:0000256" key="1">
    <source>
        <dbReference type="SAM" id="MobiDB-lite"/>
    </source>
</evidence>
<accession>A0A1Y5I9J6</accession>
<evidence type="ECO:0008006" key="3">
    <source>
        <dbReference type="Google" id="ProtNLM"/>
    </source>
</evidence>